<dbReference type="GO" id="GO:0097347">
    <property type="term" value="C:TAM protein secretion complex"/>
    <property type="evidence" value="ECO:0007669"/>
    <property type="project" value="TreeGrafter"/>
</dbReference>
<dbReference type="AlphaFoldDB" id="A0A7X5LK59"/>
<dbReference type="InterPro" id="IPR007452">
    <property type="entry name" value="TamB_C"/>
</dbReference>
<dbReference type="GO" id="GO:0005886">
    <property type="term" value="C:plasma membrane"/>
    <property type="evidence" value="ECO:0007669"/>
    <property type="project" value="InterPro"/>
</dbReference>
<evidence type="ECO:0000313" key="7">
    <source>
        <dbReference type="EMBL" id="NDV90819.1"/>
    </source>
</evidence>
<sequence>MKKRTISAIVLAPVFLLVFLYALLISPLGGPTIASIANFAVSGLSIDDIEGGFAEAFTVRKLHWQNEQWQVSLDEGDFDITWRCLFEPRVCINHLSLRSLHVKQLAASESEDEQQSSQEFSLPLPFDVTHGELEDFRLSLLTQDIHLAALSLNELQGEQKIELGELNVNALTISMEAAPASTQATTTNQLPKSYAMSYTAPELPTIASPIPILLHNFSLREATLVQGQDEQTVSLLTFEHLSFEKSAFSLSNVTIVHPQGRVEGNIGATLEGTYPLEVNITGAVNIDGGETPQRFDVDASGSLAALQLGVETDGMFNGVIQLNANVLDDSLPMSFTARWREQPLPSMPSATLHEGTISLKGEMGDYLLTGNSAATVPEMGKVPVDLNVILKEKNIYVTQAQISALGGTLSNTGTLYLDQAISWQGNTTLSEVSATQFSRYAPEKISGQFDSVMQWTQRGLEVSIQDAALDGVLQNKPLKVRGALVYSQPNDLAVANLNVEQQQNQITVTGQVFNNRYLNADINMNIAAISSLYPDVSGAINGKIKANGPWQNPNAEGKILFSDVAVSEQLSAAVAEQGPFKGSLAIDGAYTGHRLGIDVASSEHDVQLTLDGKWQNNTWEGQIESSRLNVAHMQWNLQSPFSLSVDTTSFNTSVGDHCWLSRREGELCIDNIDYRDSNAQWALSASDLPLGLWAHELLPEVVSKASEATLSFSTKGKYSPQNPIDATFNAQVSPAQWQLGTRRPLTINISDVQTTGAFNNGVLTTQSVITSDDLGHVEVNLKSELLEENTPVSGQVVLNDIDVAPLKPLSPAIRTLTGVLNGNISINGNVASPKLSGNMSISNGAIDIEDTPVSLEDWQQTITLNGQQAEFDGRFILGGGEGSLDGSFSWNDQPTASINVKGKNFEVRQPNMRLHVSPDISVAATTEKVDVTGSVNIPWARIEIESLPESAVSPSKDVHLRGEPPKEEPLDIVHASVMVGIDRKKTGEVQFEAFGLKASLHGGIRVNTQPALVGYGDLQILNGRYNAYGQQLVIQTGEVQFNGPIDQPMLLVEAIRDPDKTDDDVIAGIRIDGAADAPSINLFSDPAMDQQNVLSYLLTGEGADSSSGSQDPNYAALLLGFGLSNTKTLTGSVGEAIGIDDFSLSTNESKLSVKGQINDRLSVEYNVDVGLSNNDTNATLRRRQAPPDLALRYRLLPRLFLEAVQTTIEDQSEFALDLYYEFFVGVEDEEKRAKRKRRAKTDNEDDEE</sequence>
<keyword evidence="2" id="KW-0812">Transmembrane</keyword>
<dbReference type="RefSeq" id="WP_163084406.1">
    <property type="nucleotide sequence ID" value="NZ_JAAAWN010000006.1"/>
</dbReference>
<name>A0A7X5LK59_9ALTE</name>
<proteinExistence type="predicted"/>
<keyword evidence="3" id="KW-1133">Transmembrane helix</keyword>
<evidence type="ECO:0000313" key="8">
    <source>
        <dbReference type="Proteomes" id="UP000470213"/>
    </source>
</evidence>
<organism evidence="7 8">
    <name type="scientific">Alteromonas profundi</name>
    <dbReference type="NCBI Taxonomy" id="2696062"/>
    <lineage>
        <taxon>Bacteria</taxon>
        <taxon>Pseudomonadati</taxon>
        <taxon>Pseudomonadota</taxon>
        <taxon>Gammaproteobacteria</taxon>
        <taxon>Alteromonadales</taxon>
        <taxon>Alteromonadaceae</taxon>
        <taxon>Alteromonas/Salinimonas group</taxon>
        <taxon>Alteromonas</taxon>
    </lineage>
</organism>
<evidence type="ECO:0000256" key="1">
    <source>
        <dbReference type="ARBA" id="ARBA00004167"/>
    </source>
</evidence>
<reference evidence="7 8" key="1">
    <citation type="submission" date="2020-01" db="EMBL/GenBank/DDBJ databases">
        <authorList>
            <person name="Chen J."/>
            <person name="Zhu S."/>
            <person name="Yang J."/>
        </authorList>
    </citation>
    <scope>NUCLEOTIDE SEQUENCE [LARGE SCALE GENOMIC DNA]</scope>
    <source>
        <strain evidence="7 8">345S023</strain>
    </source>
</reference>
<keyword evidence="4" id="KW-0472">Membrane</keyword>
<dbReference type="EMBL" id="JAAAWN010000006">
    <property type="protein sequence ID" value="NDV90819.1"/>
    <property type="molecule type" value="Genomic_DNA"/>
</dbReference>
<dbReference type="GO" id="GO:0009306">
    <property type="term" value="P:protein secretion"/>
    <property type="evidence" value="ECO:0007669"/>
    <property type="project" value="InterPro"/>
</dbReference>
<evidence type="ECO:0000256" key="5">
    <source>
        <dbReference type="SAM" id="MobiDB-lite"/>
    </source>
</evidence>
<protein>
    <submittedName>
        <fullName evidence="7">DUF490 domain-containing protein</fullName>
    </submittedName>
</protein>
<evidence type="ECO:0000256" key="4">
    <source>
        <dbReference type="ARBA" id="ARBA00023136"/>
    </source>
</evidence>
<feature type="domain" description="Translocation and assembly module TamB C-terminal" evidence="6">
    <location>
        <begin position="877"/>
        <end position="1221"/>
    </location>
</feature>
<comment type="subcellular location">
    <subcellularLocation>
        <location evidence="1">Membrane</location>
        <topology evidence="1">Single-pass membrane protein</topology>
    </subcellularLocation>
</comment>
<gene>
    <name evidence="7" type="ORF">GTH32_06345</name>
</gene>
<accession>A0A7X5LK59</accession>
<dbReference type="PANTHER" id="PTHR36985:SF1">
    <property type="entry name" value="TRANSLOCATION AND ASSEMBLY MODULE SUBUNIT TAMB"/>
    <property type="match status" value="1"/>
</dbReference>
<keyword evidence="8" id="KW-1185">Reference proteome</keyword>
<dbReference type="PANTHER" id="PTHR36985">
    <property type="entry name" value="TRANSLOCATION AND ASSEMBLY MODULE SUBUNIT TAMB"/>
    <property type="match status" value="1"/>
</dbReference>
<evidence type="ECO:0000259" key="6">
    <source>
        <dbReference type="Pfam" id="PF04357"/>
    </source>
</evidence>
<comment type="caution">
    <text evidence="7">The sequence shown here is derived from an EMBL/GenBank/DDBJ whole genome shotgun (WGS) entry which is preliminary data.</text>
</comment>
<evidence type="ECO:0000256" key="2">
    <source>
        <dbReference type="ARBA" id="ARBA00022692"/>
    </source>
</evidence>
<dbReference type="Pfam" id="PF04357">
    <property type="entry name" value="TamB"/>
    <property type="match status" value="1"/>
</dbReference>
<feature type="region of interest" description="Disordered" evidence="5">
    <location>
        <begin position="1229"/>
        <end position="1248"/>
    </location>
</feature>
<evidence type="ECO:0000256" key="3">
    <source>
        <dbReference type="ARBA" id="ARBA00022989"/>
    </source>
</evidence>
<dbReference type="Proteomes" id="UP000470213">
    <property type="component" value="Unassembled WGS sequence"/>
</dbReference>